<sequence>MFWHLSSRALLWTSHDAAARVGGVGRRVRGSSTALASRLGLCLGPRSADWANVVLAPPGDSRLIVQSASLAPRAAASCLLCMHCSSRLTESQGQA</sequence>
<dbReference type="Proteomes" id="UP000770015">
    <property type="component" value="Unassembled WGS sequence"/>
</dbReference>
<evidence type="ECO:0000313" key="3">
    <source>
        <dbReference type="Proteomes" id="UP000770015"/>
    </source>
</evidence>
<feature type="chain" id="PRO_5040373060" description="Secreted protein" evidence="1">
    <location>
        <begin position="20"/>
        <end position="95"/>
    </location>
</feature>
<evidence type="ECO:0008006" key="4">
    <source>
        <dbReference type="Google" id="ProtNLM"/>
    </source>
</evidence>
<organism evidence="2 3">
    <name type="scientific">Plectosphaerella plurivora</name>
    <dbReference type="NCBI Taxonomy" id="936078"/>
    <lineage>
        <taxon>Eukaryota</taxon>
        <taxon>Fungi</taxon>
        <taxon>Dikarya</taxon>
        <taxon>Ascomycota</taxon>
        <taxon>Pezizomycotina</taxon>
        <taxon>Sordariomycetes</taxon>
        <taxon>Hypocreomycetidae</taxon>
        <taxon>Glomerellales</taxon>
        <taxon>Plectosphaerellaceae</taxon>
        <taxon>Plectosphaerella</taxon>
    </lineage>
</organism>
<keyword evidence="1" id="KW-0732">Signal</keyword>
<reference evidence="2" key="1">
    <citation type="journal article" date="2021" name="Nat. Commun.">
        <title>Genetic determinants of endophytism in the Arabidopsis root mycobiome.</title>
        <authorList>
            <person name="Mesny F."/>
            <person name="Miyauchi S."/>
            <person name="Thiergart T."/>
            <person name="Pickel B."/>
            <person name="Atanasova L."/>
            <person name="Karlsson M."/>
            <person name="Huettel B."/>
            <person name="Barry K.W."/>
            <person name="Haridas S."/>
            <person name="Chen C."/>
            <person name="Bauer D."/>
            <person name="Andreopoulos W."/>
            <person name="Pangilinan J."/>
            <person name="LaButti K."/>
            <person name="Riley R."/>
            <person name="Lipzen A."/>
            <person name="Clum A."/>
            <person name="Drula E."/>
            <person name="Henrissat B."/>
            <person name="Kohler A."/>
            <person name="Grigoriev I.V."/>
            <person name="Martin F.M."/>
            <person name="Hacquard S."/>
        </authorList>
    </citation>
    <scope>NUCLEOTIDE SEQUENCE</scope>
    <source>
        <strain evidence="2">MPI-SDFR-AT-0117</strain>
    </source>
</reference>
<gene>
    <name evidence="2" type="ORF">F5X68DRAFT_208126</name>
</gene>
<name>A0A9P9A8C5_9PEZI</name>
<proteinExistence type="predicted"/>
<evidence type="ECO:0000256" key="1">
    <source>
        <dbReference type="SAM" id="SignalP"/>
    </source>
</evidence>
<comment type="caution">
    <text evidence="2">The sequence shown here is derived from an EMBL/GenBank/DDBJ whole genome shotgun (WGS) entry which is preliminary data.</text>
</comment>
<feature type="non-terminal residue" evidence="2">
    <location>
        <position position="1"/>
    </location>
</feature>
<accession>A0A9P9A8C5</accession>
<feature type="signal peptide" evidence="1">
    <location>
        <begin position="1"/>
        <end position="19"/>
    </location>
</feature>
<evidence type="ECO:0000313" key="2">
    <source>
        <dbReference type="EMBL" id="KAH6686871.1"/>
    </source>
</evidence>
<protein>
    <recommendedName>
        <fullName evidence="4">Secreted protein</fullName>
    </recommendedName>
</protein>
<keyword evidence="3" id="KW-1185">Reference proteome</keyword>
<dbReference type="AlphaFoldDB" id="A0A9P9A8C5"/>
<dbReference type="EMBL" id="JAGSXJ010000012">
    <property type="protein sequence ID" value="KAH6686871.1"/>
    <property type="molecule type" value="Genomic_DNA"/>
</dbReference>